<proteinExistence type="predicted"/>
<reference evidence="2" key="1">
    <citation type="journal article" date="2019" name="Int. J. Syst. Evol. Microbiol.">
        <title>The Global Catalogue of Microorganisms (GCM) 10K type strain sequencing project: providing services to taxonomists for standard genome sequencing and annotation.</title>
        <authorList>
            <consortium name="The Broad Institute Genomics Platform"/>
            <consortium name="The Broad Institute Genome Sequencing Center for Infectious Disease"/>
            <person name="Wu L."/>
            <person name="Ma J."/>
        </authorList>
    </citation>
    <scope>NUCLEOTIDE SEQUENCE [LARGE SCALE GENOMIC DNA]</scope>
    <source>
        <strain evidence="2">CECT 7798</strain>
    </source>
</reference>
<organism evidence="1 2">
    <name type="scientific">Chryseobacterium tructae</name>
    <dbReference type="NCBI Taxonomy" id="1037380"/>
    <lineage>
        <taxon>Bacteria</taxon>
        <taxon>Pseudomonadati</taxon>
        <taxon>Bacteroidota</taxon>
        <taxon>Flavobacteriia</taxon>
        <taxon>Flavobacteriales</taxon>
        <taxon>Weeksellaceae</taxon>
        <taxon>Chryseobacterium group</taxon>
        <taxon>Chryseobacterium</taxon>
    </lineage>
</organism>
<dbReference type="Proteomes" id="UP001595735">
    <property type="component" value="Unassembled WGS sequence"/>
</dbReference>
<evidence type="ECO:0000313" key="1">
    <source>
        <dbReference type="EMBL" id="MFC3756620.1"/>
    </source>
</evidence>
<evidence type="ECO:0000313" key="2">
    <source>
        <dbReference type="Proteomes" id="UP001595735"/>
    </source>
</evidence>
<keyword evidence="2" id="KW-1185">Reference proteome</keyword>
<accession>A0ABV7XUW3</accession>
<sequence length="143" mass="17270">MLYKKIHIGELIKSKVEEMEITVRHLAEVFRIPENAVLEMFTKQELPTGDLLKWSKLLRYDFFRIYSQHLILYTPQYPNPIKNKEKSQSMQFRKNIYSDELIEFILELIKTGKKTKREVVSDYRIPKTTLYKWITKHQIVSDF</sequence>
<gene>
    <name evidence="1" type="ORF">ACFONJ_11630</name>
</gene>
<dbReference type="Gene3D" id="1.10.10.60">
    <property type="entry name" value="Homeodomain-like"/>
    <property type="match status" value="1"/>
</dbReference>
<name>A0ABV7XUW3_9FLAO</name>
<dbReference type="EMBL" id="JBHRYO010000002">
    <property type="protein sequence ID" value="MFC3756620.1"/>
    <property type="molecule type" value="Genomic_DNA"/>
</dbReference>
<comment type="caution">
    <text evidence="1">The sequence shown here is derived from an EMBL/GenBank/DDBJ whole genome shotgun (WGS) entry which is preliminary data.</text>
</comment>
<dbReference type="SUPFAM" id="SSF46689">
    <property type="entry name" value="Homeodomain-like"/>
    <property type="match status" value="1"/>
</dbReference>
<dbReference type="InterPro" id="IPR009057">
    <property type="entry name" value="Homeodomain-like_sf"/>
</dbReference>
<dbReference type="RefSeq" id="WP_290297219.1">
    <property type="nucleotide sequence ID" value="NZ_JAUFQR010000001.1"/>
</dbReference>
<protein>
    <submittedName>
        <fullName evidence="1">Transposase</fullName>
    </submittedName>
</protein>